<name>A0A6L3SNI0_9HYPH</name>
<dbReference type="RefSeq" id="WP_151005715.1">
    <property type="nucleotide sequence ID" value="NZ_BPQY01000720.1"/>
</dbReference>
<organism evidence="1 2">
    <name type="scientific">Methylobacterium soli</name>
    <dbReference type="NCBI Taxonomy" id="553447"/>
    <lineage>
        <taxon>Bacteria</taxon>
        <taxon>Pseudomonadati</taxon>
        <taxon>Pseudomonadota</taxon>
        <taxon>Alphaproteobacteria</taxon>
        <taxon>Hyphomicrobiales</taxon>
        <taxon>Methylobacteriaceae</taxon>
        <taxon>Methylobacterium</taxon>
    </lineage>
</organism>
<accession>A0A6L3SNI0</accession>
<keyword evidence="2" id="KW-1185">Reference proteome</keyword>
<protein>
    <submittedName>
        <fullName evidence="1">Uncharacterized protein</fullName>
    </submittedName>
</protein>
<sequence>MRADFGVFSCRATFCTHTLRAMCKASTIGDLVEEGAISDAEVRVAVMAFMAGVPGEEFVIARGYALDLTAAVAGHPLTVDILESPAVTEEMRRAAVLRAILLARPEKR</sequence>
<dbReference type="AlphaFoldDB" id="A0A6L3SNI0"/>
<evidence type="ECO:0000313" key="2">
    <source>
        <dbReference type="Proteomes" id="UP000474159"/>
    </source>
</evidence>
<dbReference type="Proteomes" id="UP000474159">
    <property type="component" value="Unassembled WGS sequence"/>
</dbReference>
<proteinExistence type="predicted"/>
<gene>
    <name evidence="1" type="ORF">F6X53_31255</name>
</gene>
<dbReference type="EMBL" id="VZZK01000080">
    <property type="protein sequence ID" value="KAB1068906.1"/>
    <property type="molecule type" value="Genomic_DNA"/>
</dbReference>
<dbReference type="OrthoDB" id="8003682at2"/>
<evidence type="ECO:0000313" key="1">
    <source>
        <dbReference type="EMBL" id="KAB1068906.1"/>
    </source>
</evidence>
<comment type="caution">
    <text evidence="1">The sequence shown here is derived from an EMBL/GenBank/DDBJ whole genome shotgun (WGS) entry which is preliminary data.</text>
</comment>
<reference evidence="1 2" key="1">
    <citation type="submission" date="2019-09" db="EMBL/GenBank/DDBJ databases">
        <title>YIM 48816 draft genome.</title>
        <authorList>
            <person name="Jiang L."/>
        </authorList>
    </citation>
    <scope>NUCLEOTIDE SEQUENCE [LARGE SCALE GENOMIC DNA]</scope>
    <source>
        <strain evidence="1 2">YIM 48816</strain>
    </source>
</reference>